<keyword evidence="1" id="KW-0732">Signal</keyword>
<accession>A0A133XGE6</accession>
<evidence type="ECO:0000313" key="2">
    <source>
        <dbReference type="EMBL" id="KXB30022.1"/>
    </source>
</evidence>
<dbReference type="EMBL" id="LODL01000021">
    <property type="protein sequence ID" value="KXB30022.1"/>
    <property type="molecule type" value="Genomic_DNA"/>
</dbReference>
<gene>
    <name evidence="2" type="ORF">AT959_11570</name>
</gene>
<dbReference type="GO" id="GO:0020037">
    <property type="term" value="F:heme binding"/>
    <property type="evidence" value="ECO:0007669"/>
    <property type="project" value="InterPro"/>
</dbReference>
<dbReference type="GO" id="GO:0009055">
    <property type="term" value="F:electron transfer activity"/>
    <property type="evidence" value="ECO:0007669"/>
    <property type="project" value="InterPro"/>
</dbReference>
<name>A0A133XGE6_9RHOO</name>
<dbReference type="GO" id="GO:0005506">
    <property type="term" value="F:iron ion binding"/>
    <property type="evidence" value="ECO:0007669"/>
    <property type="project" value="InterPro"/>
</dbReference>
<dbReference type="GO" id="GO:0022900">
    <property type="term" value="P:electron transport chain"/>
    <property type="evidence" value="ECO:0007669"/>
    <property type="project" value="InterPro"/>
</dbReference>
<sequence length="176" mass="18670">MKIALFDPSTARPGKIRSLAALALAGLLLAPLAAIPADQHAGHGQELAADSRHPIPLDAREKNFLLSEMREFLAVSQRILAASQAGDMPAVAQAARSVGLKAHRDDFTNPASIVQGIRKKAPQAFLPLGKATHAGFDEIADIAEQIGDKDAVNNLLADNMRRCVACHASYRVADGH</sequence>
<protein>
    <recommendedName>
        <fullName evidence="4">Cytochrome C</fullName>
    </recommendedName>
</protein>
<proteinExistence type="predicted"/>
<organism evidence="2 3">
    <name type="scientific">Dechloromonas denitrificans</name>
    <dbReference type="NCBI Taxonomy" id="281362"/>
    <lineage>
        <taxon>Bacteria</taxon>
        <taxon>Pseudomonadati</taxon>
        <taxon>Pseudomonadota</taxon>
        <taxon>Betaproteobacteria</taxon>
        <taxon>Rhodocyclales</taxon>
        <taxon>Azonexaceae</taxon>
        <taxon>Dechloromonas</taxon>
    </lineage>
</organism>
<dbReference type="SUPFAM" id="SSF47175">
    <property type="entry name" value="Cytochromes"/>
    <property type="match status" value="1"/>
</dbReference>
<dbReference type="InterPro" id="IPR010980">
    <property type="entry name" value="Cyt_c/b562"/>
</dbReference>
<evidence type="ECO:0000313" key="3">
    <source>
        <dbReference type="Proteomes" id="UP000070186"/>
    </source>
</evidence>
<dbReference type="Proteomes" id="UP000070186">
    <property type="component" value="Unassembled WGS sequence"/>
</dbReference>
<dbReference type="RefSeq" id="WP_066883242.1">
    <property type="nucleotide sequence ID" value="NZ_LODL01000021.1"/>
</dbReference>
<evidence type="ECO:0000256" key="1">
    <source>
        <dbReference type="SAM" id="SignalP"/>
    </source>
</evidence>
<feature type="signal peptide" evidence="1">
    <location>
        <begin position="1"/>
        <end position="36"/>
    </location>
</feature>
<dbReference type="AlphaFoldDB" id="A0A133XGE6"/>
<comment type="caution">
    <text evidence="2">The sequence shown here is derived from an EMBL/GenBank/DDBJ whole genome shotgun (WGS) entry which is preliminary data.</text>
</comment>
<evidence type="ECO:0008006" key="4">
    <source>
        <dbReference type="Google" id="ProtNLM"/>
    </source>
</evidence>
<feature type="chain" id="PRO_5007459669" description="Cytochrome C" evidence="1">
    <location>
        <begin position="37"/>
        <end position="176"/>
    </location>
</feature>
<keyword evidence="3" id="KW-1185">Reference proteome</keyword>
<reference evidence="2 3" key="1">
    <citation type="submission" date="2015-12" db="EMBL/GenBank/DDBJ databases">
        <title>Nitrous oxide reduction kinetics distinguish bacteria harboring typical versus atypical NosZ.</title>
        <authorList>
            <person name="Yoon S."/>
            <person name="Nissen S."/>
            <person name="Park D."/>
            <person name="Sanford R.A."/>
            <person name="Loeffler F.E."/>
        </authorList>
    </citation>
    <scope>NUCLEOTIDE SEQUENCE [LARGE SCALE GENOMIC DNA]</scope>
    <source>
        <strain evidence="2 3">ATCC BAA-841</strain>
    </source>
</reference>